<dbReference type="AlphaFoldDB" id="A0A1B6I6U9"/>
<keyword evidence="2" id="KW-0732">Signal</keyword>
<gene>
    <name evidence="3" type="ORF">g.30652</name>
</gene>
<evidence type="ECO:0000256" key="2">
    <source>
        <dbReference type="SAM" id="SignalP"/>
    </source>
</evidence>
<accession>A0A1B6I6U9</accession>
<evidence type="ECO:0000313" key="3">
    <source>
        <dbReference type="EMBL" id="JAS82620.1"/>
    </source>
</evidence>
<feature type="region of interest" description="Disordered" evidence="1">
    <location>
        <begin position="19"/>
        <end position="40"/>
    </location>
</feature>
<name>A0A1B6I6U9_9HEMI</name>
<reference evidence="3" key="1">
    <citation type="submission" date="2015-11" db="EMBL/GenBank/DDBJ databases">
        <title>De novo transcriptome assembly of four potential Pierce s Disease insect vectors from Arizona vineyards.</title>
        <authorList>
            <person name="Tassone E.E."/>
        </authorList>
    </citation>
    <scope>NUCLEOTIDE SEQUENCE</scope>
</reference>
<organism evidence="3">
    <name type="scientific">Homalodisca liturata</name>
    <dbReference type="NCBI Taxonomy" id="320908"/>
    <lineage>
        <taxon>Eukaryota</taxon>
        <taxon>Metazoa</taxon>
        <taxon>Ecdysozoa</taxon>
        <taxon>Arthropoda</taxon>
        <taxon>Hexapoda</taxon>
        <taxon>Insecta</taxon>
        <taxon>Pterygota</taxon>
        <taxon>Neoptera</taxon>
        <taxon>Paraneoptera</taxon>
        <taxon>Hemiptera</taxon>
        <taxon>Auchenorrhyncha</taxon>
        <taxon>Membracoidea</taxon>
        <taxon>Cicadellidae</taxon>
        <taxon>Cicadellinae</taxon>
        <taxon>Proconiini</taxon>
        <taxon>Homalodisca</taxon>
    </lineage>
</organism>
<evidence type="ECO:0000256" key="1">
    <source>
        <dbReference type="SAM" id="MobiDB-lite"/>
    </source>
</evidence>
<dbReference type="EMBL" id="GECU01025086">
    <property type="protein sequence ID" value="JAS82620.1"/>
    <property type="molecule type" value="Transcribed_RNA"/>
</dbReference>
<sequence>MLSSSPSITLVVMLISASSTSPPFSRRYPRQDASYEPDDGPLIFPDSDERFAEWPVARPPSVTQIPQNQIDRHLLDIPIRECPTGYRMTRSGYCRRNWG</sequence>
<proteinExistence type="predicted"/>
<evidence type="ECO:0008006" key="4">
    <source>
        <dbReference type="Google" id="ProtNLM"/>
    </source>
</evidence>
<feature type="chain" id="PRO_5008584836" description="Secreted protein" evidence="2">
    <location>
        <begin position="21"/>
        <end position="99"/>
    </location>
</feature>
<feature type="signal peptide" evidence="2">
    <location>
        <begin position="1"/>
        <end position="20"/>
    </location>
</feature>
<protein>
    <recommendedName>
        <fullName evidence="4">Secreted protein</fullName>
    </recommendedName>
</protein>